<evidence type="ECO:0000313" key="1">
    <source>
        <dbReference type="EMBL" id="QBJ02813.1"/>
    </source>
</evidence>
<protein>
    <submittedName>
        <fullName evidence="1">Uncharacterized protein</fullName>
    </submittedName>
</protein>
<keyword evidence="2" id="KW-1185">Reference proteome</keyword>
<organism evidence="1 2">
    <name type="scientific">Pseudomonas phage Psa21</name>
    <dbReference type="NCBI Taxonomy" id="2530023"/>
    <lineage>
        <taxon>Viruses</taxon>
        <taxon>Duplodnaviria</taxon>
        <taxon>Heunggongvirae</taxon>
        <taxon>Uroviricota</taxon>
        <taxon>Caudoviricetes</taxon>
        <taxon>Chimalliviridae</taxon>
        <taxon>Tepukevirus</taxon>
        <taxon>Tepukevirus Psa21</taxon>
    </lineage>
</organism>
<dbReference type="EMBL" id="MK552327">
    <property type="protein sequence ID" value="QBJ02813.1"/>
    <property type="molecule type" value="Genomic_DNA"/>
</dbReference>
<name>A0A481W600_9CAUD</name>
<dbReference type="Proteomes" id="UP000294134">
    <property type="component" value="Segment"/>
</dbReference>
<reference evidence="1 2" key="1">
    <citation type="submission" date="2019-02" db="EMBL/GenBank/DDBJ databases">
        <authorList>
            <person name="Frampton R.A."/>
            <person name="Wojtus J.K."/>
            <person name="Fineran P.C."/>
            <person name="Hendrickson H.L."/>
        </authorList>
    </citation>
    <scope>NUCLEOTIDE SEQUENCE [LARGE SCALE GENOMIC DNA]</scope>
</reference>
<evidence type="ECO:0000313" key="2">
    <source>
        <dbReference type="Proteomes" id="UP000294134"/>
    </source>
</evidence>
<proteinExistence type="predicted"/>
<accession>A0A481W600</accession>
<sequence length="307" mass="35489">MGIKRRLLENHKEWLFRVMNLHDVDFAIATDENGKKWVAFIEAHNTYSVSLHSIDDGPQIGRCIFTENSDVKKHSWEFCTRNPKPSLNGLSFKPDLNSVVEDVISYTDAAQDLDDNQGIHIYTSPNGTEWYLTNDSIERDRLKLFQYIPHARMFGCGYWFDISLLDQYNGIWNTPVTTPVFEIPPAPESERPYITKVSDKPSALLVLTNKGDGIRKIKHLNLTLNLKKELEPDEIMDIYPALRSALQREFPQNKIVIDLDQVVFVIHGTRITGRNMRAAHGSRYYCDIPKDQSQFQFQPNHFPARYC</sequence>
<gene>
    <name evidence="1" type="ORF">PSA21_287</name>
</gene>